<dbReference type="KEGG" id="vbl:L21SP4_00974"/>
<dbReference type="InterPro" id="IPR000700">
    <property type="entry name" value="PAS-assoc_C"/>
</dbReference>
<dbReference type="Proteomes" id="UP000035268">
    <property type="component" value="Chromosome"/>
</dbReference>
<evidence type="ECO:0000256" key="4">
    <source>
        <dbReference type="ARBA" id="ARBA00022679"/>
    </source>
</evidence>
<dbReference type="AlphaFoldDB" id="A0A0G3EJ71"/>
<dbReference type="EC" id="2.7.13.3" evidence="2"/>
<dbReference type="PANTHER" id="PTHR43065">
    <property type="entry name" value="SENSOR HISTIDINE KINASE"/>
    <property type="match status" value="1"/>
</dbReference>
<dbReference type="InterPro" id="IPR003661">
    <property type="entry name" value="HisK_dim/P_dom"/>
</dbReference>
<sequence>MSCVRIISAPAAPGFEAVSGVLSRFFSGTGSVAAMPQTTSYMEHTYFIVLATLVLLFLVLYTWRVNHRLRTFLRDRDLEVERRRAQEAAAQESERRLDTLLGNLPGMAYRCRNDRQWTMEYLSHGCLECTGYRPADLIGNRRMSYGDLILREDRPAVWESVQRAISKNLPFEMEYRIVTATGQTRRVWERGRLVRDEHGDLVALEGFIMDQTARKEAEDERRRLLELERMLSRISSSFVSRGNLDAKIRDALRRLGETCGVDRTYLFTIHEGGRRLSNTHEWCAHGIEPQRDRLQNIEASALPWWMSKLRRRENIYLPRVKDLPEAARAERELLESQHIRSLLVVPMSAEHRLTGFVGFDAVQHEIDWSGETIDLLRIVSNTFARALERDQTDLELRRLSTAIEQAAEAVMITDPEGVIEYVNPAFEAISGYAREEALGRTPDLLKSGHQPESLYRDLWETIRSGRVWSGRITNRRKDGDLYHEENTISPVRDSRGRVIYYVAVKRDITREIDLERQLQQAEKMEAVGTLAAGIAHDFNNILCAIRGYAEYALGDSGLPERLKETIQSLIKSQERATHVVGDLLAFSRRQDEALHPLRLSPLISEHIKLMRRAVPSTIGITCDLPPDPVWVRANAVLIQRILTNLVTNAQHAIEPRAGSIALRVRRLDSREEESFLPPDLAAGEYAVLTVEDDGQGMDAETIERVFDPYFTTKPPGKGNGLGLSSAHGIIHRLGGAITADSEPGRGTTFSVYIPLCGPPENDAVQNPTTDTTADEAPMPVCRLLLVDDEEIVRDSLGRLLQSRGFDVDLAASGREALELFQQDGNGYHLVILDHAMPEMTGIDLAGRLRALHPDLPVILCSGYLHIDEKQLYEEHGFNRCLRKPVSVNEVVAAIVDSLRPRT</sequence>
<dbReference type="SMART" id="SM00065">
    <property type="entry name" value="GAF"/>
    <property type="match status" value="1"/>
</dbReference>
<organism evidence="12 13">
    <name type="scientific">Kiritimatiella glycovorans</name>
    <dbReference type="NCBI Taxonomy" id="1307763"/>
    <lineage>
        <taxon>Bacteria</taxon>
        <taxon>Pseudomonadati</taxon>
        <taxon>Kiritimatiellota</taxon>
        <taxon>Kiritimatiellia</taxon>
        <taxon>Kiritimatiellales</taxon>
        <taxon>Kiritimatiellaceae</taxon>
        <taxon>Kiritimatiella</taxon>
    </lineage>
</organism>
<keyword evidence="7" id="KW-0472">Membrane</keyword>
<dbReference type="Gene3D" id="3.30.450.20">
    <property type="entry name" value="PAS domain"/>
    <property type="match status" value="2"/>
</dbReference>
<dbReference type="Pfam" id="PF00512">
    <property type="entry name" value="HisKA"/>
    <property type="match status" value="1"/>
</dbReference>
<dbReference type="SUPFAM" id="SSF52172">
    <property type="entry name" value="CheY-like"/>
    <property type="match status" value="1"/>
</dbReference>
<dbReference type="Pfam" id="PF13426">
    <property type="entry name" value="PAS_9"/>
    <property type="match status" value="1"/>
</dbReference>
<evidence type="ECO:0000256" key="1">
    <source>
        <dbReference type="ARBA" id="ARBA00000085"/>
    </source>
</evidence>
<dbReference type="Gene3D" id="3.30.450.40">
    <property type="match status" value="1"/>
</dbReference>
<dbReference type="PRINTS" id="PR00344">
    <property type="entry name" value="BCTRLSENSOR"/>
</dbReference>
<keyword evidence="7" id="KW-1133">Transmembrane helix</keyword>
<dbReference type="InterPro" id="IPR001789">
    <property type="entry name" value="Sig_transdc_resp-reg_receiver"/>
</dbReference>
<dbReference type="EMBL" id="CP010904">
    <property type="protein sequence ID" value="AKJ64234.1"/>
    <property type="molecule type" value="Genomic_DNA"/>
</dbReference>
<dbReference type="GO" id="GO:0000155">
    <property type="term" value="F:phosphorelay sensor kinase activity"/>
    <property type="evidence" value="ECO:0007669"/>
    <property type="project" value="InterPro"/>
</dbReference>
<reference evidence="13" key="1">
    <citation type="submission" date="2015-02" db="EMBL/GenBank/DDBJ databases">
        <title>Description and complete genome sequence of the first cultured representative of the subdivision 5 of the Verrucomicrobia phylum.</title>
        <authorList>
            <person name="Spring S."/>
            <person name="Bunk B."/>
            <person name="Sproer C."/>
            <person name="Klenk H.-P."/>
        </authorList>
    </citation>
    <scope>NUCLEOTIDE SEQUENCE [LARGE SCALE GENOMIC DNA]</scope>
    <source>
        <strain evidence="13">L21-Fru-AB</strain>
    </source>
</reference>
<evidence type="ECO:0000256" key="7">
    <source>
        <dbReference type="SAM" id="Phobius"/>
    </source>
</evidence>
<evidence type="ECO:0000313" key="13">
    <source>
        <dbReference type="Proteomes" id="UP000035268"/>
    </source>
</evidence>
<dbReference type="SMART" id="SM00448">
    <property type="entry name" value="REC"/>
    <property type="match status" value="1"/>
</dbReference>
<dbReference type="InterPro" id="IPR000014">
    <property type="entry name" value="PAS"/>
</dbReference>
<feature type="transmembrane region" description="Helical" evidence="7">
    <location>
        <begin position="45"/>
        <end position="63"/>
    </location>
</feature>
<dbReference type="PROSITE" id="PS50110">
    <property type="entry name" value="RESPONSE_REGULATORY"/>
    <property type="match status" value="1"/>
</dbReference>
<dbReference type="PROSITE" id="PS50112">
    <property type="entry name" value="PAS"/>
    <property type="match status" value="2"/>
</dbReference>
<dbReference type="Pfam" id="PF08447">
    <property type="entry name" value="PAS_3"/>
    <property type="match status" value="1"/>
</dbReference>
<dbReference type="OrthoDB" id="5429506at2"/>
<dbReference type="STRING" id="1307763.L21SP4_00974"/>
<dbReference type="PANTHER" id="PTHR43065:SF42">
    <property type="entry name" value="TWO-COMPONENT SENSOR PPRA"/>
    <property type="match status" value="1"/>
</dbReference>
<proteinExistence type="predicted"/>
<evidence type="ECO:0000256" key="3">
    <source>
        <dbReference type="ARBA" id="ARBA00022553"/>
    </source>
</evidence>
<dbReference type="CDD" id="cd17546">
    <property type="entry name" value="REC_hyHK_CKI1_RcsC-like"/>
    <property type="match status" value="1"/>
</dbReference>
<dbReference type="CDD" id="cd00082">
    <property type="entry name" value="HisKA"/>
    <property type="match status" value="1"/>
</dbReference>
<dbReference type="InterPro" id="IPR003594">
    <property type="entry name" value="HATPase_dom"/>
</dbReference>
<dbReference type="SMART" id="SM00086">
    <property type="entry name" value="PAC"/>
    <property type="match status" value="2"/>
</dbReference>
<protein>
    <recommendedName>
        <fullName evidence="2">histidine kinase</fullName>
        <ecNumber evidence="2">2.7.13.3</ecNumber>
    </recommendedName>
</protein>
<evidence type="ECO:0000259" key="10">
    <source>
        <dbReference type="PROSITE" id="PS50112"/>
    </source>
</evidence>
<dbReference type="PROSITE" id="PS50109">
    <property type="entry name" value="HIS_KIN"/>
    <property type="match status" value="1"/>
</dbReference>
<gene>
    <name evidence="12" type="ORF">L21SP4_00974</name>
</gene>
<dbReference type="SUPFAM" id="SSF55785">
    <property type="entry name" value="PYP-like sensor domain (PAS domain)"/>
    <property type="match status" value="2"/>
</dbReference>
<name>A0A0G3EJ71_9BACT</name>
<dbReference type="Gene3D" id="3.30.565.10">
    <property type="entry name" value="Histidine kinase-like ATPase, C-terminal domain"/>
    <property type="match status" value="1"/>
</dbReference>
<feature type="domain" description="Histidine kinase" evidence="8">
    <location>
        <begin position="533"/>
        <end position="757"/>
    </location>
</feature>
<dbReference type="InterPro" id="IPR035965">
    <property type="entry name" value="PAS-like_dom_sf"/>
</dbReference>
<dbReference type="Pfam" id="PF02518">
    <property type="entry name" value="HATPase_c"/>
    <property type="match status" value="1"/>
</dbReference>
<dbReference type="InterPro" id="IPR036097">
    <property type="entry name" value="HisK_dim/P_sf"/>
</dbReference>
<dbReference type="SMART" id="SM00091">
    <property type="entry name" value="PAS"/>
    <property type="match status" value="2"/>
</dbReference>
<comment type="catalytic activity">
    <reaction evidence="1">
        <text>ATP + protein L-histidine = ADP + protein N-phospho-L-histidine.</text>
        <dbReference type="EC" id="2.7.13.3"/>
    </reaction>
</comment>
<dbReference type="Pfam" id="PF01590">
    <property type="entry name" value="GAF"/>
    <property type="match status" value="1"/>
</dbReference>
<dbReference type="SUPFAM" id="SSF47384">
    <property type="entry name" value="Homodimeric domain of signal transducing histidine kinase"/>
    <property type="match status" value="1"/>
</dbReference>
<keyword evidence="4" id="KW-0808">Transferase</keyword>
<accession>A0A0G3EJ71</accession>
<feature type="domain" description="PAS" evidence="10">
    <location>
        <begin position="395"/>
        <end position="441"/>
    </location>
</feature>
<evidence type="ECO:0000256" key="5">
    <source>
        <dbReference type="ARBA" id="ARBA00022777"/>
    </source>
</evidence>
<feature type="domain" description="PAC" evidence="11">
    <location>
        <begin position="466"/>
        <end position="520"/>
    </location>
</feature>
<dbReference type="InterPro" id="IPR005467">
    <property type="entry name" value="His_kinase_dom"/>
</dbReference>
<keyword evidence="3 6" id="KW-0597">Phosphoprotein</keyword>
<feature type="domain" description="PAC" evidence="11">
    <location>
        <begin position="171"/>
        <end position="223"/>
    </location>
</feature>
<feature type="domain" description="PAS" evidence="10">
    <location>
        <begin position="93"/>
        <end position="168"/>
    </location>
</feature>
<reference evidence="12 13" key="2">
    <citation type="journal article" date="2016" name="ISME J.">
        <title>Characterization of the first cultured representative of Verrucomicrobia subdivision 5 indicates the proposal of a novel phylum.</title>
        <authorList>
            <person name="Spring S."/>
            <person name="Bunk B."/>
            <person name="Sproer C."/>
            <person name="Schumann P."/>
            <person name="Rohde M."/>
            <person name="Tindall B.J."/>
            <person name="Klenk H.P."/>
        </authorList>
    </citation>
    <scope>NUCLEOTIDE SEQUENCE [LARGE SCALE GENOMIC DNA]</scope>
    <source>
        <strain evidence="12 13">L21-Fru-AB</strain>
    </source>
</reference>
<keyword evidence="7" id="KW-0812">Transmembrane</keyword>
<feature type="modified residue" description="4-aspartylphosphate" evidence="6">
    <location>
        <position position="833"/>
    </location>
</feature>
<dbReference type="SMART" id="SM00387">
    <property type="entry name" value="HATPase_c"/>
    <property type="match status" value="1"/>
</dbReference>
<keyword evidence="5" id="KW-0418">Kinase</keyword>
<keyword evidence="13" id="KW-1185">Reference proteome</keyword>
<dbReference type="Gene3D" id="3.40.50.2300">
    <property type="match status" value="1"/>
</dbReference>
<feature type="domain" description="Response regulatory" evidence="9">
    <location>
        <begin position="782"/>
        <end position="898"/>
    </location>
</feature>
<evidence type="ECO:0000259" key="8">
    <source>
        <dbReference type="PROSITE" id="PS50109"/>
    </source>
</evidence>
<dbReference type="PROSITE" id="PS50113">
    <property type="entry name" value="PAC"/>
    <property type="match status" value="2"/>
</dbReference>
<dbReference type="Gene3D" id="1.10.287.130">
    <property type="match status" value="1"/>
</dbReference>
<dbReference type="SUPFAM" id="SSF55781">
    <property type="entry name" value="GAF domain-like"/>
    <property type="match status" value="1"/>
</dbReference>
<dbReference type="InterPro" id="IPR004358">
    <property type="entry name" value="Sig_transdc_His_kin-like_C"/>
</dbReference>
<evidence type="ECO:0000256" key="2">
    <source>
        <dbReference type="ARBA" id="ARBA00012438"/>
    </source>
</evidence>
<dbReference type="InterPro" id="IPR003018">
    <property type="entry name" value="GAF"/>
</dbReference>
<dbReference type="CDD" id="cd00130">
    <property type="entry name" value="PAS"/>
    <property type="match status" value="2"/>
</dbReference>
<dbReference type="NCBIfam" id="TIGR00229">
    <property type="entry name" value="sensory_box"/>
    <property type="match status" value="2"/>
</dbReference>
<dbReference type="InterPro" id="IPR029016">
    <property type="entry name" value="GAF-like_dom_sf"/>
</dbReference>
<evidence type="ECO:0000256" key="6">
    <source>
        <dbReference type="PROSITE-ProRule" id="PRU00169"/>
    </source>
</evidence>
<dbReference type="InterPro" id="IPR013655">
    <property type="entry name" value="PAS_fold_3"/>
</dbReference>
<evidence type="ECO:0000259" key="9">
    <source>
        <dbReference type="PROSITE" id="PS50110"/>
    </source>
</evidence>
<dbReference type="Pfam" id="PF00072">
    <property type="entry name" value="Response_reg"/>
    <property type="match status" value="1"/>
</dbReference>
<dbReference type="InterPro" id="IPR001610">
    <property type="entry name" value="PAC"/>
</dbReference>
<dbReference type="InterPro" id="IPR036890">
    <property type="entry name" value="HATPase_C_sf"/>
</dbReference>
<evidence type="ECO:0000259" key="11">
    <source>
        <dbReference type="PROSITE" id="PS50113"/>
    </source>
</evidence>
<dbReference type="InterPro" id="IPR011006">
    <property type="entry name" value="CheY-like_superfamily"/>
</dbReference>
<dbReference type="SUPFAM" id="SSF55874">
    <property type="entry name" value="ATPase domain of HSP90 chaperone/DNA topoisomerase II/histidine kinase"/>
    <property type="match status" value="1"/>
</dbReference>
<dbReference type="RefSeq" id="WP_144413758.1">
    <property type="nucleotide sequence ID" value="NZ_CP010904.1"/>
</dbReference>
<evidence type="ECO:0000313" key="12">
    <source>
        <dbReference type="EMBL" id="AKJ64234.1"/>
    </source>
</evidence>
<dbReference type="SMART" id="SM00388">
    <property type="entry name" value="HisKA"/>
    <property type="match status" value="1"/>
</dbReference>